<dbReference type="Gene3D" id="3.30.70.1470">
    <property type="entry name" value="Caspase-like"/>
    <property type="match status" value="1"/>
</dbReference>
<evidence type="ECO:0000256" key="3">
    <source>
        <dbReference type="ARBA" id="ARBA00022703"/>
    </source>
</evidence>
<evidence type="ECO:0000313" key="8">
    <source>
        <dbReference type="Proteomes" id="UP000515154"/>
    </source>
</evidence>
<dbReference type="PANTHER" id="PTHR47901">
    <property type="entry name" value="CASPASE RECRUITMENT DOMAIN-CONTAINING PROTEIN 18"/>
    <property type="match status" value="1"/>
</dbReference>
<accession>A0A7E6EIT0</accession>
<organism evidence="8 9">
    <name type="scientific">Octopus sinensis</name>
    <name type="common">East Asian common octopus</name>
    <dbReference type="NCBI Taxonomy" id="2607531"/>
    <lineage>
        <taxon>Eukaryota</taxon>
        <taxon>Metazoa</taxon>
        <taxon>Spiralia</taxon>
        <taxon>Lophotrochozoa</taxon>
        <taxon>Mollusca</taxon>
        <taxon>Cephalopoda</taxon>
        <taxon>Coleoidea</taxon>
        <taxon>Octopodiformes</taxon>
        <taxon>Octopoda</taxon>
        <taxon>Incirrata</taxon>
        <taxon>Octopodidae</taxon>
        <taxon>Octopus</taxon>
    </lineage>
</organism>
<dbReference type="InterPro" id="IPR015917">
    <property type="entry name" value="Pept_C14A"/>
</dbReference>
<keyword evidence="8" id="KW-1185">Reference proteome</keyword>
<keyword evidence="4" id="KW-0378">Hydrolase</keyword>
<dbReference type="InterPro" id="IPR029030">
    <property type="entry name" value="Caspase-like_dom_sf"/>
</dbReference>
<reference evidence="9" key="1">
    <citation type="submission" date="2025-08" db="UniProtKB">
        <authorList>
            <consortium name="RefSeq"/>
        </authorList>
    </citation>
    <scope>IDENTIFICATION</scope>
</reference>
<sequence length="165" mass="18949">MKTSVWDLKSKDVYVINSHPCGLCLIIENIDFDSLPRRDGSERDSRLCKELFSSLGFLVNQHTNLTTQNQNGCEGRHVYSHCVHSWSITVNTNIGYVSVRDVERGSWFVNGIVYVLMKYSWRDDLLTLFTRVNHLIGDQVTTDGVSQTPTFMTTMKKRFYFNSPG</sequence>
<keyword evidence="2" id="KW-0645">Protease</keyword>
<dbReference type="InterPro" id="IPR011600">
    <property type="entry name" value="Pept_C14_caspase"/>
</dbReference>
<dbReference type="Proteomes" id="UP000515154">
    <property type="component" value="Unplaced"/>
</dbReference>
<dbReference type="InterPro" id="IPR002398">
    <property type="entry name" value="Pept_C14"/>
</dbReference>
<evidence type="ECO:0000256" key="5">
    <source>
        <dbReference type="RuleBase" id="RU003971"/>
    </source>
</evidence>
<dbReference type="GO" id="GO:0006508">
    <property type="term" value="P:proteolysis"/>
    <property type="evidence" value="ECO:0007669"/>
    <property type="project" value="UniProtKB-KW"/>
</dbReference>
<dbReference type="InterPro" id="IPR002138">
    <property type="entry name" value="Pept_C14_p10"/>
</dbReference>
<dbReference type="GO" id="GO:0006915">
    <property type="term" value="P:apoptotic process"/>
    <property type="evidence" value="ECO:0007669"/>
    <property type="project" value="UniProtKB-KW"/>
</dbReference>
<dbReference type="PROSITE" id="PS50208">
    <property type="entry name" value="CASPASE_P20"/>
    <property type="match status" value="1"/>
</dbReference>
<dbReference type="Pfam" id="PF00656">
    <property type="entry name" value="Peptidase_C14"/>
    <property type="match status" value="2"/>
</dbReference>
<protein>
    <submittedName>
        <fullName evidence="9">Uncharacterized protein LOC118761171</fullName>
    </submittedName>
</protein>
<dbReference type="PANTHER" id="PTHR47901:SF8">
    <property type="entry name" value="CASPASE-3"/>
    <property type="match status" value="1"/>
</dbReference>
<proteinExistence type="inferred from homology"/>
<dbReference type="RefSeq" id="XP_036354782.1">
    <property type="nucleotide sequence ID" value="XM_036498889.1"/>
</dbReference>
<dbReference type="AlphaFoldDB" id="A0A7E6EIT0"/>
<dbReference type="GO" id="GO:0004197">
    <property type="term" value="F:cysteine-type endopeptidase activity"/>
    <property type="evidence" value="ECO:0007669"/>
    <property type="project" value="InterPro"/>
</dbReference>
<dbReference type="Gene3D" id="3.40.50.1460">
    <property type="match status" value="1"/>
</dbReference>
<dbReference type="InterPro" id="IPR001309">
    <property type="entry name" value="Pept_C14_p20"/>
</dbReference>
<gene>
    <name evidence="9" type="primary">LOC118761171</name>
</gene>
<dbReference type="PRINTS" id="PR00376">
    <property type="entry name" value="IL1BCENZYME"/>
</dbReference>
<comment type="similarity">
    <text evidence="1 5">Belongs to the peptidase C14A family.</text>
</comment>
<dbReference type="PROSITE" id="PS50207">
    <property type="entry name" value="CASPASE_P10"/>
    <property type="match status" value="1"/>
</dbReference>
<evidence type="ECO:0000256" key="4">
    <source>
        <dbReference type="ARBA" id="ARBA00022801"/>
    </source>
</evidence>
<evidence type="ECO:0000259" key="6">
    <source>
        <dbReference type="PROSITE" id="PS50207"/>
    </source>
</evidence>
<keyword evidence="3" id="KW-0053">Apoptosis</keyword>
<dbReference type="KEGG" id="osn:118761171"/>
<evidence type="ECO:0000256" key="1">
    <source>
        <dbReference type="ARBA" id="ARBA00010134"/>
    </source>
</evidence>
<evidence type="ECO:0000313" key="9">
    <source>
        <dbReference type="RefSeq" id="XP_036354782.1"/>
    </source>
</evidence>
<feature type="domain" description="Caspase family p20" evidence="7">
    <location>
        <begin position="20"/>
        <end position="69"/>
    </location>
</feature>
<evidence type="ECO:0000256" key="2">
    <source>
        <dbReference type="ARBA" id="ARBA00022670"/>
    </source>
</evidence>
<dbReference type="SUPFAM" id="SSF52129">
    <property type="entry name" value="Caspase-like"/>
    <property type="match status" value="1"/>
</dbReference>
<feature type="domain" description="Caspase family p10" evidence="6">
    <location>
        <begin position="95"/>
        <end position="163"/>
    </location>
</feature>
<evidence type="ECO:0000259" key="7">
    <source>
        <dbReference type="PROSITE" id="PS50208"/>
    </source>
</evidence>
<name>A0A7E6EIT0_9MOLL</name>
<dbReference type="SMART" id="SM00115">
    <property type="entry name" value="CASc"/>
    <property type="match status" value="1"/>
</dbReference>